<evidence type="ECO:0000256" key="1">
    <source>
        <dbReference type="ARBA" id="ARBA00005791"/>
    </source>
</evidence>
<comment type="similarity">
    <text evidence="1">Belongs to the thioredoxin family. DsbA subfamily.</text>
</comment>
<accession>A0A7W8NEJ5</accession>
<dbReference type="SUPFAM" id="SSF52833">
    <property type="entry name" value="Thioredoxin-like"/>
    <property type="match status" value="1"/>
</dbReference>
<evidence type="ECO:0000256" key="4">
    <source>
        <dbReference type="ARBA" id="ARBA00023157"/>
    </source>
</evidence>
<dbReference type="PANTHER" id="PTHR13887">
    <property type="entry name" value="GLUTATHIONE S-TRANSFERASE KAPPA"/>
    <property type="match status" value="1"/>
</dbReference>
<keyword evidence="3" id="KW-0560">Oxidoreductase</keyword>
<keyword evidence="4" id="KW-1015">Disulfide bond</keyword>
<keyword evidence="8" id="KW-0413">Isomerase</keyword>
<keyword evidence="5" id="KW-0676">Redox-active center</keyword>
<keyword evidence="2 6" id="KW-0732">Signal</keyword>
<dbReference type="CDD" id="cd02972">
    <property type="entry name" value="DsbA_family"/>
    <property type="match status" value="1"/>
</dbReference>
<evidence type="ECO:0000256" key="3">
    <source>
        <dbReference type="ARBA" id="ARBA00023002"/>
    </source>
</evidence>
<dbReference type="InterPro" id="IPR012336">
    <property type="entry name" value="Thioredoxin-like_fold"/>
</dbReference>
<proteinExistence type="inferred from homology"/>
<dbReference type="InterPro" id="IPR013766">
    <property type="entry name" value="Thioredoxin_domain"/>
</dbReference>
<dbReference type="Gene3D" id="3.40.30.10">
    <property type="entry name" value="Glutaredoxin"/>
    <property type="match status" value="1"/>
</dbReference>
<dbReference type="EMBL" id="JACHFL010000001">
    <property type="protein sequence ID" value="MBB5361007.1"/>
    <property type="molecule type" value="Genomic_DNA"/>
</dbReference>
<dbReference type="GO" id="GO:0016491">
    <property type="term" value="F:oxidoreductase activity"/>
    <property type="evidence" value="ECO:0007669"/>
    <property type="project" value="UniProtKB-KW"/>
</dbReference>
<keyword evidence="9" id="KW-1185">Reference proteome</keyword>
<dbReference type="InterPro" id="IPR036249">
    <property type="entry name" value="Thioredoxin-like_sf"/>
</dbReference>
<dbReference type="Proteomes" id="UP000552709">
    <property type="component" value="Unassembled WGS sequence"/>
</dbReference>
<dbReference type="Pfam" id="PF13462">
    <property type="entry name" value="Thioredoxin_4"/>
    <property type="match status" value="1"/>
</dbReference>
<dbReference type="GO" id="GO:0016853">
    <property type="term" value="F:isomerase activity"/>
    <property type="evidence" value="ECO:0007669"/>
    <property type="project" value="UniProtKB-KW"/>
</dbReference>
<evidence type="ECO:0000259" key="7">
    <source>
        <dbReference type="PROSITE" id="PS51352"/>
    </source>
</evidence>
<organism evidence="8 9">
    <name type="scientific">Deinococcus humi</name>
    <dbReference type="NCBI Taxonomy" id="662880"/>
    <lineage>
        <taxon>Bacteria</taxon>
        <taxon>Thermotogati</taxon>
        <taxon>Deinococcota</taxon>
        <taxon>Deinococci</taxon>
        <taxon>Deinococcales</taxon>
        <taxon>Deinococcaceae</taxon>
        <taxon>Deinococcus</taxon>
    </lineage>
</organism>
<reference evidence="8 9" key="1">
    <citation type="submission" date="2020-08" db="EMBL/GenBank/DDBJ databases">
        <title>Genomic Encyclopedia of Type Strains, Phase IV (KMG-IV): sequencing the most valuable type-strain genomes for metagenomic binning, comparative biology and taxonomic classification.</title>
        <authorList>
            <person name="Goeker M."/>
        </authorList>
    </citation>
    <scope>NUCLEOTIDE SEQUENCE [LARGE SCALE GENOMIC DNA]</scope>
    <source>
        <strain evidence="8 9">DSM 27939</strain>
    </source>
</reference>
<dbReference type="RefSeq" id="WP_184126966.1">
    <property type="nucleotide sequence ID" value="NZ_JACHFL010000001.1"/>
</dbReference>
<comment type="caution">
    <text evidence="8">The sequence shown here is derived from an EMBL/GenBank/DDBJ whole genome shotgun (WGS) entry which is preliminary data.</text>
</comment>
<feature type="chain" id="PRO_5030708953" evidence="6">
    <location>
        <begin position="27"/>
        <end position="334"/>
    </location>
</feature>
<dbReference type="AlphaFoldDB" id="A0A7W8NEJ5"/>
<dbReference type="PANTHER" id="PTHR13887:SF14">
    <property type="entry name" value="DISULFIDE BOND FORMATION PROTEIN D"/>
    <property type="match status" value="1"/>
</dbReference>
<evidence type="ECO:0000313" key="8">
    <source>
        <dbReference type="EMBL" id="MBB5361007.1"/>
    </source>
</evidence>
<feature type="signal peptide" evidence="6">
    <location>
        <begin position="1"/>
        <end position="26"/>
    </location>
</feature>
<evidence type="ECO:0000313" key="9">
    <source>
        <dbReference type="Proteomes" id="UP000552709"/>
    </source>
</evidence>
<evidence type="ECO:0000256" key="6">
    <source>
        <dbReference type="SAM" id="SignalP"/>
    </source>
</evidence>
<evidence type="ECO:0000256" key="2">
    <source>
        <dbReference type="ARBA" id="ARBA00022729"/>
    </source>
</evidence>
<dbReference type="PROSITE" id="PS51352">
    <property type="entry name" value="THIOREDOXIN_2"/>
    <property type="match status" value="1"/>
</dbReference>
<evidence type="ECO:0000256" key="5">
    <source>
        <dbReference type="ARBA" id="ARBA00023284"/>
    </source>
</evidence>
<sequence>MPLHTTFDGLKLALLLTALGLGGAAAQVGQPLAPFLKSPQLAAAKQGAGGLLTFADGSSAVLQSQGGYLTGAKISVANPDSQKAAVRAAELTGLLSGFGAGLAEPMLGFLTRDDVVKELSTGLTVGAEPFAITVKTDARLLTVDLKLERVPDGTFAPTTNALPARTAGEANVVLRVYSDFQCPYCHQFESEALPALLRALPDDVRIEFHQFPLESIHPLARPAAEASECAAQQGKFWAYKDALFRDRSWLAGSANQVFTALAADTGLKAEAFKTCLAMRGGRAAVDAGLAEAERLGLDGTPSVFVGPYKAADPYDAAALLDLISFTRAVEGRRP</sequence>
<name>A0A7W8NEJ5_9DEIO</name>
<feature type="domain" description="Thioredoxin" evidence="7">
    <location>
        <begin position="150"/>
        <end position="328"/>
    </location>
</feature>
<gene>
    <name evidence="8" type="ORF">HNQ08_000078</name>
</gene>
<protein>
    <submittedName>
        <fullName evidence="8">Protein-disulfide isomerase</fullName>
    </submittedName>
</protein>